<gene>
    <name evidence="7" type="ORF">ACJDUH_17835</name>
</gene>
<evidence type="ECO:0000256" key="1">
    <source>
        <dbReference type="ARBA" id="ARBA00004141"/>
    </source>
</evidence>
<evidence type="ECO:0000256" key="5">
    <source>
        <dbReference type="SAM" id="Phobius"/>
    </source>
</evidence>
<feature type="transmembrane region" description="Helical" evidence="5">
    <location>
        <begin position="32"/>
        <end position="53"/>
    </location>
</feature>
<dbReference type="RefSeq" id="WP_406766569.1">
    <property type="nucleotide sequence ID" value="NZ_JBJHZY010000005.1"/>
</dbReference>
<evidence type="ECO:0000256" key="3">
    <source>
        <dbReference type="ARBA" id="ARBA00022989"/>
    </source>
</evidence>
<proteinExistence type="predicted"/>
<evidence type="ECO:0000256" key="4">
    <source>
        <dbReference type="ARBA" id="ARBA00023136"/>
    </source>
</evidence>
<protein>
    <submittedName>
        <fullName evidence="7">RDD family protein</fullName>
    </submittedName>
</protein>
<comment type="subcellular location">
    <subcellularLocation>
        <location evidence="1">Membrane</location>
        <topology evidence="1">Multi-pass membrane protein</topology>
    </subcellularLocation>
</comment>
<dbReference type="EMBL" id="JBJHZY010000005">
    <property type="protein sequence ID" value="MFL0269940.1"/>
    <property type="molecule type" value="Genomic_DNA"/>
</dbReference>
<name>A0ABW8TW41_9CLOT</name>
<evidence type="ECO:0000259" key="6">
    <source>
        <dbReference type="Pfam" id="PF06271"/>
    </source>
</evidence>
<keyword evidence="8" id="KW-1185">Reference proteome</keyword>
<reference evidence="7 8" key="1">
    <citation type="submission" date="2024-11" db="EMBL/GenBank/DDBJ databases">
        <authorList>
            <person name="Heng Y.C."/>
            <person name="Lim A.C.H."/>
            <person name="Lee J.K.Y."/>
            <person name="Kittelmann S."/>
        </authorList>
    </citation>
    <scope>NUCLEOTIDE SEQUENCE [LARGE SCALE GENOMIC DNA]</scope>
    <source>
        <strain evidence="7 8">WILCCON 0202</strain>
    </source>
</reference>
<keyword evidence="2 5" id="KW-0812">Transmembrane</keyword>
<evidence type="ECO:0000256" key="2">
    <source>
        <dbReference type="ARBA" id="ARBA00022692"/>
    </source>
</evidence>
<feature type="transmembrane region" description="Helical" evidence="5">
    <location>
        <begin position="60"/>
        <end position="82"/>
    </location>
</feature>
<accession>A0ABW8TW41</accession>
<dbReference type="Pfam" id="PF06271">
    <property type="entry name" value="RDD"/>
    <property type="match status" value="1"/>
</dbReference>
<evidence type="ECO:0000313" key="8">
    <source>
        <dbReference type="Proteomes" id="UP001623661"/>
    </source>
</evidence>
<dbReference type="PANTHER" id="PTHR38480:SF1">
    <property type="entry name" value="SLR0254 PROTEIN"/>
    <property type="match status" value="1"/>
</dbReference>
<dbReference type="Proteomes" id="UP001623661">
    <property type="component" value="Unassembled WGS sequence"/>
</dbReference>
<organism evidence="7 8">
    <name type="scientific">Candidatus Clostridium radicumherbarum</name>
    <dbReference type="NCBI Taxonomy" id="3381662"/>
    <lineage>
        <taxon>Bacteria</taxon>
        <taxon>Bacillati</taxon>
        <taxon>Bacillota</taxon>
        <taxon>Clostridia</taxon>
        <taxon>Eubacteriales</taxon>
        <taxon>Clostridiaceae</taxon>
        <taxon>Clostridium</taxon>
    </lineage>
</organism>
<comment type="caution">
    <text evidence="7">The sequence shown here is derived from an EMBL/GenBank/DDBJ whole genome shotgun (WGS) entry which is preliminary data.</text>
</comment>
<dbReference type="InterPro" id="IPR010432">
    <property type="entry name" value="RDD"/>
</dbReference>
<feature type="domain" description="RDD" evidence="6">
    <location>
        <begin position="19"/>
        <end position="148"/>
    </location>
</feature>
<keyword evidence="3 5" id="KW-1133">Transmembrane helix</keyword>
<keyword evidence="4 5" id="KW-0472">Membrane</keyword>
<dbReference type="PANTHER" id="PTHR38480">
    <property type="entry name" value="SLR0254 PROTEIN"/>
    <property type="match status" value="1"/>
</dbReference>
<evidence type="ECO:0000313" key="7">
    <source>
        <dbReference type="EMBL" id="MFL0269940.1"/>
    </source>
</evidence>
<sequence>MKKIKITTPENIEVEYTLADAGSRCAAAAIDFLIQGVFVLLILIAMFIIYYFSPDFWGKYYGWIVGISLLLYGLITYGYFIVMELAGNGQTIGKKALKLRTIRNNGQSITLKHSAIRNLFKVFIDIFGIGLIIIFFTREHKRLGDYAASTIVISEASEKAPVSLDDLKDANQNFSYYLSAEEQELLRDYFKRKNEMDNNDGIREKLRLYFNKKFEAEGDFSEWKEFINKI</sequence>
<feature type="transmembrane region" description="Helical" evidence="5">
    <location>
        <begin position="119"/>
        <end position="137"/>
    </location>
</feature>